<dbReference type="OrthoDB" id="2357150at2759"/>
<sequence length="1018" mass="117318">MYRSKKDVDKHVESLTSRLSAKEFQLRTYSIARLYYEVEDYASCQRYVEQYITEKSNSAAAYKLLGQALQKLGQKERALEQYKSSLDIDPTQSSLVLDICAILVDKDVTFDTGRAKYWCEKAEATFPKHPVTFQLREKLMVMVNPDPEAIIQLLKSELAVHPKDVTLHARLLKHYSQTNRHNEAFEHSFEYEFDNKNFTNNYAWYETLGQILKYYTDDKTDWKYQLLLLTVKEKLCALSLTEIPSGASKGFVESNNLLHDYDQTLSFVAKLGASPGCADFYTALIDHHRSQFVFHLATFLLRKAKKNLLNWREANSMAAPLMLTAWHTIPIDIKARWLICAPIKQQKAVERWNLEGSYRLSQAGHYLLSNNQDKSHSFIDQLTLNCSGTNWRDKMYEEIFTNIDHLSKKNSSDFVSNSSNNLAFELPRKTVVQSYDIDAQRLYPNSLHHFVWMLLNYKNYAHFKCSVFDMLTPKSQNIHNCGPDSLNKYDIFSFLLCTTFTVQQNRVSPALRFRDEPIVLPANITDLLCTTAQMKWWDCAYKLSQNELGKEFTDIRTTLSRGLEVVRCIDNHGLDPELLCLLGRTFNEKAKSSDILEEKTYLEMRAKSYYSNAIPLLERLKNKMSLQFPVKRMFEYLHHKELSFQQILKLIEESKTFVGLSYLNENDYEKAVELLSGVKSAQAFFYLGQIFKLMALDMSENMISDQRSKYLFLLNKAKLYASKSLESFKDFEIDSQTDLHSDSRELLESIETLLSRISNDTRNININDVDVRYFSDENISSGGSDQMHSTLRNSNSYAFRNSSSTPKRRDVNSTVYKSAAESQVFENTKIDSKLLERIDLTVNNFMEQTKMWIDENRNLGNQIMNSVNSNTQSTSDQIKLLKLSIDHIKEQIGACRDECKDVGELKRQVAELKNEVIKLKKLSPEQTVNNENEYLNENYKSNDPTAAFTGSLPFTPPVLPTFNPRIMPPIPIPQALYGLYGQNLYNFYAQCPQFAQPGSVPGTSQICDPSRSVNYQGV</sequence>
<accession>A0A4C1X9V6</accession>
<gene>
    <name evidence="3" type="primary">RANBP2</name>
    <name evidence="3" type="ORF">EVAR_39829_1</name>
</gene>
<dbReference type="SMART" id="SM00028">
    <property type="entry name" value="TPR"/>
    <property type="match status" value="1"/>
</dbReference>
<keyword evidence="1" id="KW-0802">TPR repeat</keyword>
<feature type="repeat" description="TPR" evidence="1">
    <location>
        <begin position="59"/>
        <end position="92"/>
    </location>
</feature>
<evidence type="ECO:0000313" key="3">
    <source>
        <dbReference type="EMBL" id="GBP59672.1"/>
    </source>
</evidence>
<evidence type="ECO:0000256" key="1">
    <source>
        <dbReference type="PROSITE-ProRule" id="PRU00339"/>
    </source>
</evidence>
<dbReference type="STRING" id="151549.A0A4C1X9V6"/>
<evidence type="ECO:0000313" key="4">
    <source>
        <dbReference type="Proteomes" id="UP000299102"/>
    </source>
</evidence>
<dbReference type="InterPro" id="IPR019734">
    <property type="entry name" value="TPR_rpt"/>
</dbReference>
<comment type="caution">
    <text evidence="3">The sequence shown here is derived from an EMBL/GenBank/DDBJ whole genome shotgun (WGS) entry which is preliminary data.</text>
</comment>
<dbReference type="AlphaFoldDB" id="A0A4C1X9V6"/>
<reference evidence="3 4" key="1">
    <citation type="journal article" date="2019" name="Commun. Biol.">
        <title>The bagworm genome reveals a unique fibroin gene that provides high tensile strength.</title>
        <authorList>
            <person name="Kono N."/>
            <person name="Nakamura H."/>
            <person name="Ohtoshi R."/>
            <person name="Tomita M."/>
            <person name="Numata K."/>
            <person name="Arakawa K."/>
        </authorList>
    </citation>
    <scope>NUCLEOTIDE SEQUENCE [LARGE SCALE GENOMIC DNA]</scope>
</reference>
<protein>
    <submittedName>
        <fullName evidence="3">E3 SUMO-protein ligase RanBP2</fullName>
    </submittedName>
</protein>
<dbReference type="InterPro" id="IPR011990">
    <property type="entry name" value="TPR-like_helical_dom_sf"/>
</dbReference>
<name>A0A4C1X9V6_EUMVA</name>
<dbReference type="PROSITE" id="PS50293">
    <property type="entry name" value="TPR_REGION"/>
    <property type="match status" value="1"/>
</dbReference>
<evidence type="ECO:0000256" key="2">
    <source>
        <dbReference type="SAM" id="Coils"/>
    </source>
</evidence>
<feature type="coiled-coil region" evidence="2">
    <location>
        <begin position="895"/>
        <end position="922"/>
    </location>
</feature>
<dbReference type="Gene3D" id="1.25.40.10">
    <property type="entry name" value="Tetratricopeptide repeat domain"/>
    <property type="match status" value="1"/>
</dbReference>
<organism evidence="3 4">
    <name type="scientific">Eumeta variegata</name>
    <name type="common">Bagworm moth</name>
    <name type="synonym">Eumeta japonica</name>
    <dbReference type="NCBI Taxonomy" id="151549"/>
    <lineage>
        <taxon>Eukaryota</taxon>
        <taxon>Metazoa</taxon>
        <taxon>Ecdysozoa</taxon>
        <taxon>Arthropoda</taxon>
        <taxon>Hexapoda</taxon>
        <taxon>Insecta</taxon>
        <taxon>Pterygota</taxon>
        <taxon>Neoptera</taxon>
        <taxon>Endopterygota</taxon>
        <taxon>Lepidoptera</taxon>
        <taxon>Glossata</taxon>
        <taxon>Ditrysia</taxon>
        <taxon>Tineoidea</taxon>
        <taxon>Psychidae</taxon>
        <taxon>Oiketicinae</taxon>
        <taxon>Eumeta</taxon>
    </lineage>
</organism>
<proteinExistence type="predicted"/>
<dbReference type="Proteomes" id="UP000299102">
    <property type="component" value="Unassembled WGS sequence"/>
</dbReference>
<dbReference type="SUPFAM" id="SSF48452">
    <property type="entry name" value="TPR-like"/>
    <property type="match status" value="1"/>
</dbReference>
<keyword evidence="4" id="KW-1185">Reference proteome</keyword>
<dbReference type="EMBL" id="BGZK01000767">
    <property type="protein sequence ID" value="GBP59672.1"/>
    <property type="molecule type" value="Genomic_DNA"/>
</dbReference>
<dbReference type="GO" id="GO:0016874">
    <property type="term" value="F:ligase activity"/>
    <property type="evidence" value="ECO:0007669"/>
    <property type="project" value="UniProtKB-KW"/>
</dbReference>
<keyword evidence="2" id="KW-0175">Coiled coil</keyword>
<dbReference type="PROSITE" id="PS50005">
    <property type="entry name" value="TPR"/>
    <property type="match status" value="1"/>
</dbReference>
<keyword evidence="3" id="KW-0436">Ligase</keyword>